<feature type="domain" description="S1 motif" evidence="5">
    <location>
        <begin position="376"/>
        <end position="444"/>
    </location>
</feature>
<evidence type="ECO:0000256" key="2">
    <source>
        <dbReference type="ARBA" id="ARBA00022980"/>
    </source>
</evidence>
<evidence type="ECO:0000313" key="7">
    <source>
        <dbReference type="EMBL" id="QPI06331.1"/>
    </source>
</evidence>
<sequence>MAVNKSVQLGKAKDEDIEDIDFAAMLEESFKKTEEDSDAKIVSINGDEVLIDVGKKSEGILNVSEITDANGNLTHKVGDTIKVVITGSRNGRPIVSHKKALRKEKVKAFIEAYDPENSGEIDVKVVGKNKGGFITQDANGVEFFLPRTHSGFKNAEGVVGKSYKVRVIKVDKEENSIVVSRKKILDDDRKKRKEALSNIVENDSVIEGTVKKITTYGMFVDVGGVDGLVHYSEISYKGPVNPSSLYKEGDKVLVKVISYDNEKRHLSLSIKAATPDPWEEIINDGLEVGDTIKVTVSNIEPYGAFVDLGNDIEGFLHISEISWDKNIKNPKDHISEGQEIDVEVIEIDAKGHRLRVSLKNLLPKPFDEFKAKFKEGDVVKGVVTTITNFGAFVRVGCVEGLLHNEDASWDRNDKCKDMFKAGDELEVKIIKIDSAEQKISLSLKDLKQSPVQAFANKFSVGDIVKGTIRDIKDFGVFVELGDNVDALIRKEDLGSVDASTLKIGDEIEAAIAFIDEKKNRIRLSIRRLAKQKEREVLNEINDNDDKVTLGDIIKEQLR</sequence>
<feature type="domain" description="S1 motif" evidence="5">
    <location>
        <begin position="34"/>
        <end position="98"/>
    </location>
</feature>
<feature type="domain" description="S1 motif" evidence="5">
    <location>
        <begin position="289"/>
        <end position="359"/>
    </location>
</feature>
<organism evidence="7 8">
    <name type="scientific">Campylobacter concisus</name>
    <dbReference type="NCBI Taxonomy" id="199"/>
    <lineage>
        <taxon>Bacteria</taxon>
        <taxon>Pseudomonadati</taxon>
        <taxon>Campylobacterota</taxon>
        <taxon>Epsilonproteobacteria</taxon>
        <taxon>Campylobacterales</taxon>
        <taxon>Campylobacteraceae</taxon>
        <taxon>Campylobacter</taxon>
    </lineage>
</organism>
<dbReference type="PROSITE" id="PS50126">
    <property type="entry name" value="S1"/>
    <property type="match status" value="6"/>
</dbReference>
<dbReference type="SMART" id="SM00316">
    <property type="entry name" value="S1"/>
    <property type="match status" value="6"/>
</dbReference>
<feature type="domain" description="S1 motif" evidence="5">
    <location>
        <begin position="461"/>
        <end position="526"/>
    </location>
</feature>
<dbReference type="GO" id="GO:0003729">
    <property type="term" value="F:mRNA binding"/>
    <property type="evidence" value="ECO:0007669"/>
    <property type="project" value="TreeGrafter"/>
</dbReference>
<dbReference type="CDD" id="cd04465">
    <property type="entry name" value="S1_RPS1_repeat_ec2_hs2"/>
    <property type="match status" value="1"/>
</dbReference>
<dbReference type="InterPro" id="IPR012340">
    <property type="entry name" value="NA-bd_OB-fold"/>
</dbReference>
<dbReference type="InterPro" id="IPR035104">
    <property type="entry name" value="Ribosomal_protein_S1-like"/>
</dbReference>
<evidence type="ECO:0000313" key="6">
    <source>
        <dbReference type="EMBL" id="QPH97185.1"/>
    </source>
</evidence>
<dbReference type="InterPro" id="IPR050437">
    <property type="entry name" value="Ribos_protein_bS1-like"/>
</dbReference>
<evidence type="ECO:0000313" key="9">
    <source>
        <dbReference type="Proteomes" id="UP000594571"/>
    </source>
</evidence>
<dbReference type="PRINTS" id="PR00681">
    <property type="entry name" value="RIBOSOMALS1"/>
</dbReference>
<accession>A0A7S9SA08</accession>
<dbReference type="PANTHER" id="PTHR10724">
    <property type="entry name" value="30S RIBOSOMAL PROTEIN S1"/>
    <property type="match status" value="1"/>
</dbReference>
<evidence type="ECO:0000259" key="5">
    <source>
        <dbReference type="PROSITE" id="PS50126"/>
    </source>
</evidence>
<dbReference type="Proteomes" id="UP000594535">
    <property type="component" value="Chromosome"/>
</dbReference>
<reference evidence="6 9" key="1">
    <citation type="journal article" date="2018" name="Emerg. Microbes Infect.">
        <title>Genomic analysis of oral Campylobacter concisus strains identified a potential bacterial molecular marker associated with active Crohn's disease.</title>
        <authorList>
            <person name="Liu F."/>
            <person name="Ma R."/>
            <person name="Tay C.Y.A."/>
            <person name="Octavia S."/>
            <person name="Lan R."/>
            <person name="Chung H.K.L."/>
            <person name="Riordan S.M."/>
            <person name="Grimm M.C."/>
            <person name="Leong R.W."/>
            <person name="Tanaka M.M."/>
            <person name="Connor S."/>
            <person name="Zhang L."/>
        </authorList>
    </citation>
    <scope>NUCLEOTIDE SEQUENCE [LARGE SCALE GENOMIC DNA]</scope>
    <source>
        <strain evidence="6 9">H16O-S1</strain>
    </source>
</reference>
<keyword evidence="3" id="KW-0687">Ribonucleoprotein</keyword>
<dbReference type="GO" id="GO:0006412">
    <property type="term" value="P:translation"/>
    <property type="evidence" value="ECO:0007669"/>
    <property type="project" value="TreeGrafter"/>
</dbReference>
<dbReference type="AlphaFoldDB" id="A0A7S9SA08"/>
<dbReference type="Gene3D" id="2.40.50.140">
    <property type="entry name" value="Nucleic acid-binding proteins"/>
    <property type="match status" value="5"/>
</dbReference>
<gene>
    <name evidence="6" type="ORF">CVS89_02645</name>
    <name evidence="7" type="ORF">G5B96_02920</name>
</gene>
<comment type="function">
    <text evidence="4">Binds mRNA; thus facilitating recognition of the initiation point. It is needed to translate mRNA with a short Shine-Dalgarno (SD) purine-rich sequence.</text>
</comment>
<protein>
    <submittedName>
        <fullName evidence="7">30S ribosomal protein S1</fullName>
    </submittedName>
</protein>
<reference evidence="8 9" key="2">
    <citation type="journal article" date="2020" name="Microb. Genom.">
        <title>Analysis of complete Campylobacter concisus genomes identifies genomospecies features, secretion systems and novel plasmids and their association with severe ulcerative colitis.</title>
        <authorList>
            <person name="Liu F."/>
            <person name="Chen S."/>
            <person name="Luu L.D.W."/>
            <person name="Lee S.A."/>
            <person name="Tay A.C.Y."/>
            <person name="Wu R."/>
            <person name="Riordan S.M."/>
            <person name="Lan R."/>
            <person name="Liu L."/>
            <person name="Zhang L."/>
        </authorList>
    </citation>
    <scope>NUCLEOTIDE SEQUENCE [LARGE SCALE GENOMIC DNA]</scope>
    <source>
        <strain evidence="6 9">H16O-S1</strain>
        <strain evidence="7 8">H9O-S2</strain>
    </source>
</reference>
<dbReference type="EMBL" id="CP049232">
    <property type="protein sequence ID" value="QPI06331.1"/>
    <property type="molecule type" value="Genomic_DNA"/>
</dbReference>
<proteinExistence type="inferred from homology"/>
<dbReference type="RefSeq" id="WP_004317168.1">
    <property type="nucleotide sequence ID" value="NZ_CABKQH010000001.1"/>
</dbReference>
<name>A0A7S9SA08_9BACT</name>
<evidence type="ECO:0000256" key="4">
    <source>
        <dbReference type="ARBA" id="ARBA00025604"/>
    </source>
</evidence>
<dbReference type="NCBIfam" id="NF004956">
    <property type="entry name" value="PRK06299.1-6"/>
    <property type="match status" value="1"/>
</dbReference>
<evidence type="ECO:0000256" key="3">
    <source>
        <dbReference type="ARBA" id="ARBA00023274"/>
    </source>
</evidence>
<comment type="similarity">
    <text evidence="1">Belongs to the bacterial ribosomal protein bS1 family.</text>
</comment>
<dbReference type="PANTHER" id="PTHR10724:SF7">
    <property type="entry name" value="SMALL RIBOSOMAL SUBUNIT PROTEIN BS1C"/>
    <property type="match status" value="1"/>
</dbReference>
<dbReference type="Pfam" id="PF00575">
    <property type="entry name" value="S1"/>
    <property type="match status" value="5"/>
</dbReference>
<dbReference type="SUPFAM" id="SSF50249">
    <property type="entry name" value="Nucleic acid-binding proteins"/>
    <property type="match status" value="6"/>
</dbReference>
<feature type="domain" description="S1 motif" evidence="5">
    <location>
        <begin position="203"/>
        <end position="271"/>
    </location>
</feature>
<dbReference type="GO" id="GO:0003735">
    <property type="term" value="F:structural constituent of ribosome"/>
    <property type="evidence" value="ECO:0007669"/>
    <property type="project" value="TreeGrafter"/>
</dbReference>
<dbReference type="EMBL" id="CP049263">
    <property type="protein sequence ID" value="QPH97185.1"/>
    <property type="molecule type" value="Genomic_DNA"/>
</dbReference>
<evidence type="ECO:0000256" key="1">
    <source>
        <dbReference type="ARBA" id="ARBA00006767"/>
    </source>
</evidence>
<feature type="domain" description="S1 motif" evidence="5">
    <location>
        <begin position="118"/>
        <end position="182"/>
    </location>
</feature>
<keyword evidence="2 7" id="KW-0689">Ribosomal protein</keyword>
<dbReference type="Proteomes" id="UP000594571">
    <property type="component" value="Chromosome"/>
</dbReference>
<dbReference type="FunFam" id="2.40.50.140:FF:000103">
    <property type="entry name" value="protein RRP5 homolog"/>
    <property type="match status" value="2"/>
</dbReference>
<evidence type="ECO:0000313" key="8">
    <source>
        <dbReference type="Proteomes" id="UP000594535"/>
    </source>
</evidence>
<dbReference type="InterPro" id="IPR003029">
    <property type="entry name" value="S1_domain"/>
</dbReference>
<dbReference type="GO" id="GO:0022627">
    <property type="term" value="C:cytosolic small ribosomal subunit"/>
    <property type="evidence" value="ECO:0007669"/>
    <property type="project" value="TreeGrafter"/>
</dbReference>